<dbReference type="OrthoDB" id="10539413at2759"/>
<dbReference type="PANTHER" id="PTHR44755">
    <property type="entry name" value="NATRIURETIC PEPTIDE RECEPTOR 3-RELATED"/>
    <property type="match status" value="1"/>
</dbReference>
<dbReference type="InterPro" id="IPR052612">
    <property type="entry name" value="ANP_Clearance_Receptor"/>
</dbReference>
<dbReference type="EMBL" id="MTYJ01000011">
    <property type="protein sequence ID" value="OQV23428.1"/>
    <property type="molecule type" value="Genomic_DNA"/>
</dbReference>
<evidence type="ECO:0000313" key="7">
    <source>
        <dbReference type="EMBL" id="OQV23428.1"/>
    </source>
</evidence>
<dbReference type="GO" id="GO:0038023">
    <property type="term" value="F:signaling receptor activity"/>
    <property type="evidence" value="ECO:0007669"/>
    <property type="project" value="TreeGrafter"/>
</dbReference>
<dbReference type="SUPFAM" id="SSF53822">
    <property type="entry name" value="Periplasmic binding protein-like I"/>
    <property type="match status" value="1"/>
</dbReference>
<evidence type="ECO:0000256" key="5">
    <source>
        <dbReference type="SAM" id="Phobius"/>
    </source>
</evidence>
<dbReference type="GO" id="GO:0017046">
    <property type="term" value="F:peptide hormone binding"/>
    <property type="evidence" value="ECO:0007669"/>
    <property type="project" value="TreeGrafter"/>
</dbReference>
<reference evidence="8" key="1">
    <citation type="submission" date="2017-01" db="EMBL/GenBank/DDBJ databases">
        <title>Comparative genomics of anhydrobiosis in the tardigrade Hypsibius dujardini.</title>
        <authorList>
            <person name="Yoshida Y."/>
            <person name="Koutsovoulos G."/>
            <person name="Laetsch D."/>
            <person name="Stevens L."/>
            <person name="Kumar S."/>
            <person name="Horikawa D."/>
            <person name="Ishino K."/>
            <person name="Komine S."/>
            <person name="Tomita M."/>
            <person name="Blaxter M."/>
            <person name="Arakawa K."/>
        </authorList>
    </citation>
    <scope>NUCLEOTIDE SEQUENCE [LARGE SCALE GENOMIC DNA]</scope>
    <source>
        <strain evidence="8">Z151</strain>
    </source>
</reference>
<keyword evidence="3 5" id="KW-1133">Transmembrane helix</keyword>
<sequence length="580" mass="64750">MNCCGCFLMHHLWIGSLVIWSATGLRLNIVSVILGGNPAYEYGISAPTYDVAFEDANVTYPGMLRDVTRKTIFQLGRSRTCDDEVQSLHDALLSIYGTLRGLSGPTLVQTPGCTEMAIVLGDFAREMNFPLLISSAGGDIFMDPRFPTVLGFGPADHASLRDAAVAMLQAYNWTTISLLCGTLYQFRKPFDITACSSLKVKLRENRYDVIATDFDPSKVETYAGLMRSVQLTSRVIFLFCDLQFLKPLMLAALARNMTNGDYVFLSPQSSVFPFQLRRPWGKNDSNDETTVKALKSLLIYANKAPDWARVGDTTKRIAHLASSQYATNVSVNFINALNIAVYDGFITLARALNATPSSVSKTDDNSYFTTDWYNEMLYNKSFTLNSGDLYIDPNGFRRVNVDFMRFSNSSFNYEIAWTFDISRKKLFRQSSELADDWQGGRGPPMNRPLCGFNPDGCLKFHDLYLIPEAIGGTALPLILGAVFVGFCFRHLRRHGLLQLAGDSWQLDSACLATPIKTSVFSLHFAFSIIDDVNNINDAQRHSAGTQRTLLGEDPRLLIGSSFADHSWTAIRNYKFDTEWS</sequence>
<evidence type="ECO:0000256" key="4">
    <source>
        <dbReference type="ARBA" id="ARBA00023136"/>
    </source>
</evidence>
<proteinExistence type="predicted"/>
<comment type="subcellular location">
    <subcellularLocation>
        <location evidence="1">Membrane</location>
    </subcellularLocation>
</comment>
<evidence type="ECO:0000259" key="6">
    <source>
        <dbReference type="Pfam" id="PF01094"/>
    </source>
</evidence>
<feature type="domain" description="Receptor ligand binding region" evidence="6">
    <location>
        <begin position="79"/>
        <end position="402"/>
    </location>
</feature>
<evidence type="ECO:0000256" key="1">
    <source>
        <dbReference type="ARBA" id="ARBA00004370"/>
    </source>
</evidence>
<keyword evidence="7" id="KW-0675">Receptor</keyword>
<dbReference type="Gene3D" id="3.40.50.2300">
    <property type="match status" value="1"/>
</dbReference>
<keyword evidence="8" id="KW-1185">Reference proteome</keyword>
<dbReference type="InterPro" id="IPR028082">
    <property type="entry name" value="Peripla_BP_I"/>
</dbReference>
<keyword evidence="4 5" id="KW-0472">Membrane</keyword>
<dbReference type="Pfam" id="PF01094">
    <property type="entry name" value="ANF_receptor"/>
    <property type="match status" value="1"/>
</dbReference>
<evidence type="ECO:0000313" key="8">
    <source>
        <dbReference type="Proteomes" id="UP000192578"/>
    </source>
</evidence>
<dbReference type="InterPro" id="IPR001828">
    <property type="entry name" value="ANF_lig-bd_rcpt"/>
</dbReference>
<dbReference type="GO" id="GO:0016020">
    <property type="term" value="C:membrane"/>
    <property type="evidence" value="ECO:0007669"/>
    <property type="project" value="UniProtKB-SubCell"/>
</dbReference>
<dbReference type="GO" id="GO:0007165">
    <property type="term" value="P:signal transduction"/>
    <property type="evidence" value="ECO:0007669"/>
    <property type="project" value="TreeGrafter"/>
</dbReference>
<evidence type="ECO:0000256" key="3">
    <source>
        <dbReference type="ARBA" id="ARBA00022989"/>
    </source>
</evidence>
<comment type="caution">
    <text evidence="7">The sequence shown here is derived from an EMBL/GenBank/DDBJ whole genome shotgun (WGS) entry which is preliminary data.</text>
</comment>
<dbReference type="AlphaFoldDB" id="A0A1W0X7P0"/>
<keyword evidence="2 5" id="KW-0812">Transmembrane</keyword>
<evidence type="ECO:0000256" key="2">
    <source>
        <dbReference type="ARBA" id="ARBA00022692"/>
    </source>
</evidence>
<dbReference type="Proteomes" id="UP000192578">
    <property type="component" value="Unassembled WGS sequence"/>
</dbReference>
<feature type="transmembrane region" description="Helical" evidence="5">
    <location>
        <begin position="469"/>
        <end position="488"/>
    </location>
</feature>
<protein>
    <submittedName>
        <fullName evidence="7">Atrial natriuretic peptide receptor 1</fullName>
    </submittedName>
</protein>
<name>A0A1W0X7P0_HYPEX</name>
<dbReference type="PANTHER" id="PTHR44755:SF8">
    <property type="entry name" value="RECEPTOR LIGAND BINDING REGION DOMAIN-CONTAINING PROTEIN"/>
    <property type="match status" value="1"/>
</dbReference>
<gene>
    <name evidence="7" type="ORF">BV898_02550</name>
</gene>
<organism evidence="7 8">
    <name type="scientific">Hypsibius exemplaris</name>
    <name type="common">Freshwater tardigrade</name>
    <dbReference type="NCBI Taxonomy" id="2072580"/>
    <lineage>
        <taxon>Eukaryota</taxon>
        <taxon>Metazoa</taxon>
        <taxon>Ecdysozoa</taxon>
        <taxon>Tardigrada</taxon>
        <taxon>Eutardigrada</taxon>
        <taxon>Parachela</taxon>
        <taxon>Hypsibioidea</taxon>
        <taxon>Hypsibiidae</taxon>
        <taxon>Hypsibius</taxon>
    </lineage>
</organism>
<accession>A0A1W0X7P0</accession>